<dbReference type="GeneID" id="107414558"/>
<feature type="region of interest" description="Disordered" evidence="3">
    <location>
        <begin position="134"/>
        <end position="173"/>
    </location>
</feature>
<evidence type="ECO:0000256" key="4">
    <source>
        <dbReference type="SAM" id="Phobius"/>
    </source>
</evidence>
<gene>
    <name evidence="7" type="primary">LOC107414558</name>
</gene>
<dbReference type="SUPFAM" id="SSF81324">
    <property type="entry name" value="Voltage-gated potassium channels"/>
    <property type="match status" value="1"/>
</dbReference>
<dbReference type="SUPFAM" id="SSF56672">
    <property type="entry name" value="DNA/RNA polymerases"/>
    <property type="match status" value="1"/>
</dbReference>
<evidence type="ECO:0000256" key="1">
    <source>
        <dbReference type="ARBA" id="ARBA00023286"/>
    </source>
</evidence>
<organism evidence="6 7">
    <name type="scientific">Ziziphus jujuba</name>
    <name type="common">Chinese jujube</name>
    <name type="synonym">Ziziphus sativa</name>
    <dbReference type="NCBI Taxonomy" id="326968"/>
    <lineage>
        <taxon>Eukaryota</taxon>
        <taxon>Viridiplantae</taxon>
        <taxon>Streptophyta</taxon>
        <taxon>Embryophyta</taxon>
        <taxon>Tracheophyta</taxon>
        <taxon>Spermatophyta</taxon>
        <taxon>Magnoliopsida</taxon>
        <taxon>eudicotyledons</taxon>
        <taxon>Gunneridae</taxon>
        <taxon>Pentapetalae</taxon>
        <taxon>rosids</taxon>
        <taxon>fabids</taxon>
        <taxon>Rosales</taxon>
        <taxon>Rhamnaceae</taxon>
        <taxon>Paliureae</taxon>
        <taxon>Ziziphus</taxon>
    </lineage>
</organism>
<evidence type="ECO:0000256" key="2">
    <source>
        <dbReference type="ARBA" id="ARBA00023303"/>
    </source>
</evidence>
<keyword evidence="1" id="KW-0406">Ion transport</keyword>
<dbReference type="InterPro" id="IPR000595">
    <property type="entry name" value="cNMP-bd_dom"/>
</dbReference>
<keyword evidence="4" id="KW-1133">Transmembrane helix</keyword>
<feature type="transmembrane region" description="Helical" evidence="4">
    <location>
        <begin position="833"/>
        <end position="855"/>
    </location>
</feature>
<dbReference type="InterPro" id="IPR013103">
    <property type="entry name" value="RVT_2"/>
</dbReference>
<keyword evidence="2" id="KW-0407">Ion channel</keyword>
<dbReference type="PROSITE" id="PS50042">
    <property type="entry name" value="CNMP_BINDING_3"/>
    <property type="match status" value="1"/>
</dbReference>
<feature type="transmembrane region" description="Helical" evidence="4">
    <location>
        <begin position="678"/>
        <end position="699"/>
    </location>
</feature>
<dbReference type="PANTHER" id="PTHR45651">
    <property type="entry name" value="CYCLIC NUCLEOTIDE-GATED ION CHANNEL 15-RELATED-RELATED"/>
    <property type="match status" value="1"/>
</dbReference>
<keyword evidence="4" id="KW-0472">Membrane</keyword>
<protein>
    <submittedName>
        <fullName evidence="7">Uncharacterized protein LOC107414558</fullName>
    </submittedName>
</protein>
<feature type="compositionally biased region" description="Polar residues" evidence="3">
    <location>
        <begin position="134"/>
        <end position="146"/>
    </location>
</feature>
<accession>A0ABM4AGL5</accession>
<dbReference type="Pfam" id="PF07727">
    <property type="entry name" value="RVT_2"/>
    <property type="match status" value="1"/>
</dbReference>
<reference evidence="7" key="1">
    <citation type="submission" date="2025-08" db="UniProtKB">
        <authorList>
            <consortium name="RefSeq"/>
        </authorList>
    </citation>
    <scope>IDENTIFICATION</scope>
    <source>
        <tissue evidence="7">Seedling</tissue>
    </source>
</reference>
<feature type="domain" description="Cyclic nucleotide-binding" evidence="5">
    <location>
        <begin position="1019"/>
        <end position="1089"/>
    </location>
</feature>
<feature type="compositionally biased region" description="Basic and acidic residues" evidence="3">
    <location>
        <begin position="150"/>
        <end position="171"/>
    </location>
</feature>
<sequence>MLSNSGLVQDFWAEAAATACYLVNRSPSAAIDCKTPEEVWSGKPANYLDLKVFGCPAYVHVNDGKLEPRSKKGIFLGYPQGVKGYRVWLPDPKSSKVVISRDVVFDEMAMLHPKREPVVSDSVPKQVEFRVEEVSTSQNGSVSSPFETPTHVEEERIEEVQEHSIAKDRPRREIKKPSSLADYVTFACVAAQEIESPSDPRNYYEAISCEDSAKWLIAMQEEVESLHKNHTWELALPPEGKKIVGCKWVYKKKEGIPGVEDSRYKARLVAKGYSQVQGVDFNDIFSPVVKHTSIRALLALVAMHDLELEQLDVKTAFLHGELEETIYMQQPEGFEVEGKEDHVCLLKRSLYGLKQSPHQWYKRFDGFMFSHGYSRSQYDSCVYFRKLEDGSFIYLLLYVDDMLIVAKKKSDINRLKAELSGEFEMKDLGAAKKILGMGIERDRSAGKLFLTQRSFVEKVLERFGMKNAKPVSTPLATHFRLSADMSPQSDRDIEYMSHVPYSSAVGSLMYAMVCTRPDIAHTVSIMSIVLGGNSKSPEENKPSWKEKLKDFKEILNPGGKYPYRWKNIFLWACVIAVSTDPLFLYIPTIIENDHKKCVAPDKKMEIAALLCRTFTDVFFITDIYYQIKTRLVMDESFAVATITRKLWPYSILADVLAVLPLTQVGIAYLFFKRSLWRSFVNFLLVCQYTIRIVRMHLAFSELKRTPKALGPKAKGALNLFLYVTSSHILGAFWYFLSVQRQTACWRNACRKLNIKACVRANFECTDRQRANPAFLNAYCPVDPQNPKIFDFGIFIDAVGILGPVDFPKKFFHSYWWGLQNLSSFGQNLKTSPYVWEVCFAGLITVVGLLLFTYLIGNIQTYMQMAATRAEEIRKTMKIKDEEFKIIFGDQLPPKLKMVLLQQIQYANEKHKNIDWQTVLASFGDQTQPFTKGELELICRKMAATGFRNEKEIQKLSADLWLHNNNIPFDLKRIIRQCVEWKLEYSKDVNLQTVLCVLPLKYKDALKEHFCLATLKKLPMLQHISEQMLKRIIDHVEPVMYNPNSYIIREGEPLDFMLFITQGTAWSFTANNYRSFTSFTRLKKGDCYGEELVQWTSTFASFLDFPMSHSNVKSHTKVEAFILNASDLMNFVSTNWSHFTRNKRLDLTRSNLERLDSAALQSVRNFRESYRRRRHSYYPRRLKSQRSSVANRATL</sequence>
<name>A0ABM4AGL5_ZIZJJ</name>
<keyword evidence="1" id="KW-1071">Ligand-gated ion channel</keyword>
<dbReference type="SUPFAM" id="SSF51206">
    <property type="entry name" value="cAMP-binding domain-like"/>
    <property type="match status" value="1"/>
</dbReference>
<keyword evidence="1" id="KW-0813">Transport</keyword>
<dbReference type="InterPro" id="IPR043502">
    <property type="entry name" value="DNA/RNA_pol_sf"/>
</dbReference>
<dbReference type="Gene3D" id="2.60.120.10">
    <property type="entry name" value="Jelly Rolls"/>
    <property type="match status" value="1"/>
</dbReference>
<keyword evidence="4" id="KW-0812">Transmembrane</keyword>
<dbReference type="InterPro" id="IPR057670">
    <property type="entry name" value="SH3_retrovirus"/>
</dbReference>
<evidence type="ECO:0000313" key="6">
    <source>
        <dbReference type="Proteomes" id="UP001652623"/>
    </source>
</evidence>
<dbReference type="SMART" id="SM00100">
    <property type="entry name" value="cNMP"/>
    <property type="match status" value="1"/>
</dbReference>
<evidence type="ECO:0000313" key="7">
    <source>
        <dbReference type="RefSeq" id="XP_060675876.1"/>
    </source>
</evidence>
<feature type="transmembrane region" description="Helical" evidence="4">
    <location>
        <begin position="647"/>
        <end position="671"/>
    </location>
</feature>
<dbReference type="CDD" id="cd00038">
    <property type="entry name" value="CAP_ED"/>
    <property type="match status" value="1"/>
</dbReference>
<dbReference type="InterPro" id="IPR014710">
    <property type="entry name" value="RmlC-like_jellyroll"/>
</dbReference>
<feature type="transmembrane region" description="Helical" evidence="4">
    <location>
        <begin position="719"/>
        <end position="736"/>
    </location>
</feature>
<evidence type="ECO:0000256" key="3">
    <source>
        <dbReference type="SAM" id="MobiDB-lite"/>
    </source>
</evidence>
<dbReference type="Proteomes" id="UP001652623">
    <property type="component" value="Chromosome 8"/>
</dbReference>
<dbReference type="InterPro" id="IPR018490">
    <property type="entry name" value="cNMP-bd_dom_sf"/>
</dbReference>
<dbReference type="Pfam" id="PF25597">
    <property type="entry name" value="SH3_retrovirus"/>
    <property type="match status" value="1"/>
</dbReference>
<keyword evidence="6" id="KW-1185">Reference proteome</keyword>
<proteinExistence type="predicted"/>
<dbReference type="RefSeq" id="XP_060675876.1">
    <property type="nucleotide sequence ID" value="XM_060819893.1"/>
</dbReference>
<dbReference type="PANTHER" id="PTHR45651:SF68">
    <property type="entry name" value="ION TRANSPORT DOMAIN-CONTAINING PROTEIN"/>
    <property type="match status" value="1"/>
</dbReference>
<dbReference type="Gene3D" id="1.10.287.70">
    <property type="match status" value="1"/>
</dbReference>
<evidence type="ECO:0000259" key="5">
    <source>
        <dbReference type="PROSITE" id="PS50042"/>
    </source>
</evidence>